<dbReference type="AlphaFoldDB" id="A0AAV5K2Q8"/>
<keyword evidence="2" id="KW-1185">Reference proteome</keyword>
<organism evidence="1 2">
    <name type="scientific">Rubroshorea leprosula</name>
    <dbReference type="NCBI Taxonomy" id="152421"/>
    <lineage>
        <taxon>Eukaryota</taxon>
        <taxon>Viridiplantae</taxon>
        <taxon>Streptophyta</taxon>
        <taxon>Embryophyta</taxon>
        <taxon>Tracheophyta</taxon>
        <taxon>Spermatophyta</taxon>
        <taxon>Magnoliopsida</taxon>
        <taxon>eudicotyledons</taxon>
        <taxon>Gunneridae</taxon>
        <taxon>Pentapetalae</taxon>
        <taxon>rosids</taxon>
        <taxon>malvids</taxon>
        <taxon>Malvales</taxon>
        <taxon>Dipterocarpaceae</taxon>
        <taxon>Rubroshorea</taxon>
    </lineage>
</organism>
<gene>
    <name evidence="1" type="ORF">SLEP1_g31217</name>
</gene>
<sequence>MPGFDETQALDEEGKAAVGFLQVDEDEEGIDAGFDFESNRHWVPFRTQQSLGQWIF</sequence>
<accession>A0AAV5K2Q8</accession>
<dbReference type="Proteomes" id="UP001054252">
    <property type="component" value="Unassembled WGS sequence"/>
</dbReference>
<reference evidence="1 2" key="1">
    <citation type="journal article" date="2021" name="Commun. Biol.">
        <title>The genome of Shorea leprosula (Dipterocarpaceae) highlights the ecological relevance of drought in aseasonal tropical rainforests.</title>
        <authorList>
            <person name="Ng K.K.S."/>
            <person name="Kobayashi M.J."/>
            <person name="Fawcett J.A."/>
            <person name="Hatakeyama M."/>
            <person name="Paape T."/>
            <person name="Ng C.H."/>
            <person name="Ang C.C."/>
            <person name="Tnah L.H."/>
            <person name="Lee C.T."/>
            <person name="Nishiyama T."/>
            <person name="Sese J."/>
            <person name="O'Brien M.J."/>
            <person name="Copetti D."/>
            <person name="Mohd Noor M.I."/>
            <person name="Ong R.C."/>
            <person name="Putra M."/>
            <person name="Sireger I.Z."/>
            <person name="Indrioko S."/>
            <person name="Kosugi Y."/>
            <person name="Izuno A."/>
            <person name="Isagi Y."/>
            <person name="Lee S.L."/>
            <person name="Shimizu K.K."/>
        </authorList>
    </citation>
    <scope>NUCLEOTIDE SEQUENCE [LARGE SCALE GENOMIC DNA]</scope>
    <source>
        <strain evidence="1">214</strain>
    </source>
</reference>
<evidence type="ECO:0000313" key="1">
    <source>
        <dbReference type="EMBL" id="GKV21219.1"/>
    </source>
</evidence>
<protein>
    <submittedName>
        <fullName evidence="1">Uncharacterized protein</fullName>
    </submittedName>
</protein>
<proteinExistence type="predicted"/>
<comment type="caution">
    <text evidence="1">The sequence shown here is derived from an EMBL/GenBank/DDBJ whole genome shotgun (WGS) entry which is preliminary data.</text>
</comment>
<evidence type="ECO:0000313" key="2">
    <source>
        <dbReference type="Proteomes" id="UP001054252"/>
    </source>
</evidence>
<name>A0AAV5K2Q8_9ROSI</name>
<dbReference type="EMBL" id="BPVZ01000056">
    <property type="protein sequence ID" value="GKV21219.1"/>
    <property type="molecule type" value="Genomic_DNA"/>
</dbReference>